<accession>A0A415QFU3</accession>
<reference evidence="1 8" key="2">
    <citation type="submission" date="2021-02" db="EMBL/GenBank/DDBJ databases">
        <title>FDA dAtabase for Regulatory Grade micrObial Sequences (FDA-ARGOS): Supporting development and validation of Infectious Disease Dx tests.</title>
        <authorList>
            <person name="Carlson P."/>
            <person name="Fischbach M."/>
            <person name="Hastie J."/>
            <person name="Bilen M."/>
            <person name="Cheng A."/>
            <person name="Tallon L."/>
            <person name="Sadzewicz L."/>
            <person name="Zhao X."/>
            <person name="Boylan J."/>
            <person name="Ott S."/>
            <person name="Bowen H."/>
            <person name="Vavikolanu K."/>
            <person name="Mehta A."/>
            <person name="Aluvathingal J."/>
            <person name="Nadendla S."/>
            <person name="Yan Y."/>
            <person name="Sichtig H."/>
        </authorList>
    </citation>
    <scope>NUCLEOTIDE SEQUENCE [LARGE SCALE GENOMIC DNA]</scope>
    <source>
        <strain evidence="1 8">FDAARGOS_1229</strain>
    </source>
</reference>
<dbReference type="Gene3D" id="3.90.1010.10">
    <property type="match status" value="1"/>
</dbReference>
<reference evidence="5 6" key="1">
    <citation type="submission" date="2018-08" db="EMBL/GenBank/DDBJ databases">
        <title>A genome reference for cultivated species of the human gut microbiota.</title>
        <authorList>
            <person name="Zou Y."/>
            <person name="Xue W."/>
            <person name="Luo G."/>
        </authorList>
    </citation>
    <scope>NUCLEOTIDE SEQUENCE [LARGE SCALE GENOMIC DNA]</scope>
    <source>
        <strain evidence="2 5">AF14-49</strain>
        <strain evidence="4 6">AF34-33</strain>
        <strain evidence="3 7">OF02-7</strain>
    </source>
</reference>
<dbReference type="EMBL" id="QRZA01000008">
    <property type="protein sequence ID" value="RGV34280.1"/>
    <property type="molecule type" value="Genomic_DNA"/>
</dbReference>
<evidence type="ECO:0000313" key="5">
    <source>
        <dbReference type="Proteomes" id="UP000283589"/>
    </source>
</evidence>
<dbReference type="EMBL" id="QRPV01000017">
    <property type="protein sequence ID" value="RHM41782.1"/>
    <property type="molecule type" value="Genomic_DNA"/>
</dbReference>
<proteinExistence type="predicted"/>
<dbReference type="Proteomes" id="UP000286038">
    <property type="component" value="Unassembled WGS sequence"/>
</dbReference>
<evidence type="ECO:0000313" key="1">
    <source>
        <dbReference type="EMBL" id="QRO51956.1"/>
    </source>
</evidence>
<organism evidence="4 6">
    <name type="scientific">Butyricimonas virosa</name>
    <dbReference type="NCBI Taxonomy" id="544645"/>
    <lineage>
        <taxon>Bacteria</taxon>
        <taxon>Pseudomonadati</taxon>
        <taxon>Bacteroidota</taxon>
        <taxon>Bacteroidia</taxon>
        <taxon>Bacteroidales</taxon>
        <taxon>Odoribacteraceae</taxon>
        <taxon>Butyricimonas</taxon>
    </lineage>
</organism>
<dbReference type="EMBL" id="QSCR01000053">
    <property type="protein sequence ID" value="RGY11537.1"/>
    <property type="molecule type" value="Genomic_DNA"/>
</dbReference>
<gene>
    <name evidence="2" type="ORF">DWW18_08140</name>
    <name evidence="4" type="ORF">DWZ68_12555</name>
    <name evidence="3" type="ORF">DXA50_19210</name>
    <name evidence="1" type="ORF">I6J59_08710</name>
</gene>
<evidence type="ECO:0000313" key="6">
    <source>
        <dbReference type="Proteomes" id="UP000286038"/>
    </source>
</evidence>
<dbReference type="Proteomes" id="UP000286063">
    <property type="component" value="Unassembled WGS sequence"/>
</dbReference>
<sequence>MPEWADRYNYFVELGESLPAMPVTFQVPENRIACNPMLYFYVCHTKTFAIYLLLPMP</sequence>
<dbReference type="EMBL" id="CP069450">
    <property type="protein sequence ID" value="QRO51956.1"/>
    <property type="molecule type" value="Genomic_DNA"/>
</dbReference>
<evidence type="ECO:0000313" key="2">
    <source>
        <dbReference type="EMBL" id="RGV34280.1"/>
    </source>
</evidence>
<keyword evidence="8" id="KW-1185">Reference proteome</keyword>
<evidence type="ECO:0000313" key="3">
    <source>
        <dbReference type="EMBL" id="RGY11537.1"/>
    </source>
</evidence>
<dbReference type="Proteomes" id="UP000654720">
    <property type="component" value="Chromosome"/>
</dbReference>
<dbReference type="SUPFAM" id="SSF82649">
    <property type="entry name" value="SufE/NifU"/>
    <property type="match status" value="1"/>
</dbReference>
<evidence type="ECO:0000313" key="8">
    <source>
        <dbReference type="Proteomes" id="UP000654720"/>
    </source>
</evidence>
<evidence type="ECO:0000313" key="7">
    <source>
        <dbReference type="Proteomes" id="UP000286063"/>
    </source>
</evidence>
<dbReference type="AlphaFoldDB" id="A0A415QFU3"/>
<protein>
    <submittedName>
        <fullName evidence="1">SufE family protein</fullName>
    </submittedName>
</protein>
<evidence type="ECO:0000313" key="4">
    <source>
        <dbReference type="EMBL" id="RHM41782.1"/>
    </source>
</evidence>
<dbReference type="Proteomes" id="UP000283589">
    <property type="component" value="Unassembled WGS sequence"/>
</dbReference>
<name>A0A415QFU3_9BACT</name>
<dbReference type="OrthoDB" id="9799320at2"/>